<dbReference type="SUPFAM" id="SSF51197">
    <property type="entry name" value="Clavaminate synthase-like"/>
    <property type="match status" value="1"/>
</dbReference>
<feature type="region of interest" description="Disordered" evidence="1">
    <location>
        <begin position="360"/>
        <end position="399"/>
    </location>
</feature>
<dbReference type="Gene3D" id="2.60.120.330">
    <property type="entry name" value="B-lactam Antibiotic, Isopenicillin N Synthase, Chain"/>
    <property type="match status" value="2"/>
</dbReference>
<feature type="region of interest" description="Disordered" evidence="1">
    <location>
        <begin position="1"/>
        <end position="52"/>
    </location>
</feature>
<sequence>MATQSIARPCAHHLGKESTGGATKTGGASTASTASTETAPTAPTSAPAADDAAPAIGQWDLFNPELKRKASEQTEMPSEEEILKRIPPFPYADLLDKQHFGDWRDELRDQGYVVVKEAIPREKALQYRERAFDWLAGHGFGFKKENPATYTQEYLPMHFNGGMYHGGAYSIGQQQWVWDIRCEPGVVGAFANLWGTDELVCSFDGAFLMMPGQGPKKGEPGSAWQHIDQHPLRKGFFVAQGIVNLNENGPDDGGLLVMRGSNKLMKHFFDLHGRPPLPESTRIDSHNFSDEEKQWFIDQGCEWLKVCAGPGDLILWDSSTMHQNEPPGGTRDRMVTYVCMGPASLVSERDKHVRDLAFQNGDGTSHAPFHGADSIPRSEARIRPETGKPDPLFTQSLDPVRPTPQVLRLAGVVPY</sequence>
<evidence type="ECO:0000256" key="1">
    <source>
        <dbReference type="SAM" id="MobiDB-lite"/>
    </source>
</evidence>
<dbReference type="PANTHER" id="PTHR31630">
    <property type="entry name" value="PHYTANOYL-COA DIOXYGENASE-RELATED-RELATED"/>
    <property type="match status" value="1"/>
</dbReference>
<proteinExistence type="predicted"/>
<evidence type="ECO:0000313" key="3">
    <source>
        <dbReference type="Proteomes" id="UP000198372"/>
    </source>
</evidence>
<dbReference type="Proteomes" id="UP000198372">
    <property type="component" value="Unassembled WGS sequence"/>
</dbReference>
<keyword evidence="3" id="KW-1185">Reference proteome</keyword>
<accession>A0A238FMD4</accession>
<dbReference type="OrthoDB" id="445007at2759"/>
<dbReference type="AlphaFoldDB" id="A0A238FMD4"/>
<name>A0A238FMD4_9BASI</name>
<protein>
    <submittedName>
        <fullName evidence="2">BQ2448_6379 protein</fullName>
    </submittedName>
</protein>
<evidence type="ECO:0000313" key="2">
    <source>
        <dbReference type="EMBL" id="SCV73949.1"/>
    </source>
</evidence>
<dbReference type="InterPro" id="IPR008775">
    <property type="entry name" value="Phytyl_CoA_dOase-like"/>
</dbReference>
<dbReference type="InterPro" id="IPR027443">
    <property type="entry name" value="IPNS-like_sf"/>
</dbReference>
<dbReference type="PANTHER" id="PTHR31630:SF6">
    <property type="entry name" value="PHYTANOYL-COA DIOXYGENASE-RELATED"/>
    <property type="match status" value="1"/>
</dbReference>
<dbReference type="EMBL" id="FMSP01000019">
    <property type="protein sequence ID" value="SCV73949.1"/>
    <property type="molecule type" value="Genomic_DNA"/>
</dbReference>
<reference evidence="3" key="1">
    <citation type="submission" date="2016-09" db="EMBL/GenBank/DDBJ databases">
        <authorList>
            <person name="Jeantristanb JTB J.-T."/>
            <person name="Ricardo R."/>
        </authorList>
    </citation>
    <scope>NUCLEOTIDE SEQUENCE [LARGE SCALE GENOMIC DNA]</scope>
</reference>
<organism evidence="2 3">
    <name type="scientific">Microbotryum intermedium</name>
    <dbReference type="NCBI Taxonomy" id="269621"/>
    <lineage>
        <taxon>Eukaryota</taxon>
        <taxon>Fungi</taxon>
        <taxon>Dikarya</taxon>
        <taxon>Basidiomycota</taxon>
        <taxon>Pucciniomycotina</taxon>
        <taxon>Microbotryomycetes</taxon>
        <taxon>Microbotryales</taxon>
        <taxon>Microbotryaceae</taxon>
        <taxon>Microbotryum</taxon>
    </lineage>
</organism>
<feature type="compositionally biased region" description="Low complexity" evidence="1">
    <location>
        <begin position="17"/>
        <end position="52"/>
    </location>
</feature>
<feature type="compositionally biased region" description="Basic and acidic residues" evidence="1">
    <location>
        <begin position="376"/>
        <end position="388"/>
    </location>
</feature>
<dbReference type="Pfam" id="PF05721">
    <property type="entry name" value="PhyH"/>
    <property type="match status" value="1"/>
</dbReference>
<gene>
    <name evidence="2" type="ORF">BQ2448_6379</name>
</gene>